<dbReference type="InterPro" id="IPR052555">
    <property type="entry name" value="dCTP_Pyrophosphatase"/>
</dbReference>
<sequence>MSDLKELTDKIVAFRDERNWKQFHNPKDMALSLALEAAEVMEHFQWKSEDDIKNYLASEKGFEGVSDELADVLYWVLLMAHDLGIDIKQAFEKKIIKTGEKYPVDKANGNAKKWTEHQD</sequence>
<organism evidence="1 2">
    <name type="scientific">Candidatus Uhrbacteria bacterium CG_4_9_14_0_2_um_filter_41_50</name>
    <dbReference type="NCBI Taxonomy" id="1975031"/>
    <lineage>
        <taxon>Bacteria</taxon>
        <taxon>Candidatus Uhriibacteriota</taxon>
    </lineage>
</organism>
<gene>
    <name evidence="1" type="ORF">CO057_04305</name>
</gene>
<protein>
    <submittedName>
        <fullName evidence="1">Nucleotide pyrophosphohydrolase</fullName>
    </submittedName>
</protein>
<dbReference type="Proteomes" id="UP000230251">
    <property type="component" value="Unassembled WGS sequence"/>
</dbReference>
<dbReference type="CDD" id="cd11537">
    <property type="entry name" value="NTP-PPase_RS21-C6_like"/>
    <property type="match status" value="1"/>
</dbReference>
<dbReference type="Gene3D" id="1.10.287.1080">
    <property type="entry name" value="MazG-like"/>
    <property type="match status" value="1"/>
</dbReference>
<keyword evidence="1" id="KW-0378">Hydrolase</keyword>
<dbReference type="GO" id="GO:0047429">
    <property type="term" value="F:nucleoside triphosphate diphosphatase activity"/>
    <property type="evidence" value="ECO:0007669"/>
    <property type="project" value="InterPro"/>
</dbReference>
<name>A0A2M8EMZ3_9BACT</name>
<reference evidence="2" key="1">
    <citation type="submission" date="2017-09" db="EMBL/GenBank/DDBJ databases">
        <title>Depth-based differentiation of microbial function through sediment-hosted aquifers and enrichment of novel symbionts in the deep terrestrial subsurface.</title>
        <authorList>
            <person name="Probst A.J."/>
            <person name="Ladd B."/>
            <person name="Jarett J.K."/>
            <person name="Geller-Mcgrath D.E."/>
            <person name="Sieber C.M.K."/>
            <person name="Emerson J.B."/>
            <person name="Anantharaman K."/>
            <person name="Thomas B.C."/>
            <person name="Malmstrom R."/>
            <person name="Stieglmeier M."/>
            <person name="Klingl A."/>
            <person name="Woyke T."/>
            <person name="Ryan C.M."/>
            <person name="Banfield J.F."/>
        </authorList>
    </citation>
    <scope>NUCLEOTIDE SEQUENCE [LARGE SCALE GENOMIC DNA]</scope>
</reference>
<evidence type="ECO:0000313" key="1">
    <source>
        <dbReference type="EMBL" id="PJC24110.1"/>
    </source>
</evidence>
<dbReference type="PANTHER" id="PTHR46523:SF1">
    <property type="entry name" value="DCTP PYROPHOSPHATASE 1"/>
    <property type="match status" value="1"/>
</dbReference>
<proteinExistence type="predicted"/>
<dbReference type="PANTHER" id="PTHR46523">
    <property type="entry name" value="DCTP PYROPHOSPHATASE 1"/>
    <property type="match status" value="1"/>
</dbReference>
<dbReference type="GO" id="GO:0009143">
    <property type="term" value="P:nucleoside triphosphate catabolic process"/>
    <property type="evidence" value="ECO:0007669"/>
    <property type="project" value="InterPro"/>
</dbReference>
<dbReference type="InterPro" id="IPR025984">
    <property type="entry name" value="DCTPP"/>
</dbReference>
<dbReference type="AlphaFoldDB" id="A0A2M8EMZ3"/>
<comment type="caution">
    <text evidence="1">The sequence shown here is derived from an EMBL/GenBank/DDBJ whole genome shotgun (WGS) entry which is preliminary data.</text>
</comment>
<dbReference type="EMBL" id="PFSI01000067">
    <property type="protein sequence ID" value="PJC24110.1"/>
    <property type="molecule type" value="Genomic_DNA"/>
</dbReference>
<evidence type="ECO:0000313" key="2">
    <source>
        <dbReference type="Proteomes" id="UP000230251"/>
    </source>
</evidence>
<accession>A0A2M8EMZ3</accession>
<dbReference type="Pfam" id="PF12643">
    <property type="entry name" value="MazG-like"/>
    <property type="match status" value="1"/>
</dbReference>
<dbReference type="SUPFAM" id="SSF101386">
    <property type="entry name" value="all-alpha NTP pyrophosphatases"/>
    <property type="match status" value="1"/>
</dbReference>
<dbReference type="PIRSF" id="PIRSF029826">
    <property type="entry name" value="UCP029826_pph"/>
    <property type="match status" value="1"/>
</dbReference>